<accession>A0AAV5P6G2</accession>
<dbReference type="AlphaFoldDB" id="A0AAV5P6G2"/>
<sequence length="328" mass="35114">MAGTGRMAGLGEHITALVRSHAAGDDAAFYSVALQVAAREARSGHHVLAGDIKKAVDASRKGVSRNNVTRLDQPRGELAELVEATHPEVPLRDLVAPAVLVGQIRQVIAEQRQRHTLLEHGFAPAHRLLLEGPPGTGKTMTASVLATELALPMFTVRLDGLLSKYMGETASKLRAVFEAVAERRGVYLFDEFDALGADRSGNDVGEARRILNSFLVFLEDASPESIVIAATNHRSILDRALFRRFDAVLTYDLPDSRQATAVIRARLGAMATGLSLAKLADHTQGLSHADLVKAAEAAAKSALMRGAPTVTRPDLMEALTARRQASIG</sequence>
<dbReference type="Gene3D" id="3.40.50.300">
    <property type="entry name" value="P-loop containing nucleotide triphosphate hydrolases"/>
    <property type="match status" value="1"/>
</dbReference>
<organism evidence="2 3">
    <name type="scientific">Cellulosimicrobium cellulans</name>
    <name type="common">Arthrobacter luteus</name>
    <dbReference type="NCBI Taxonomy" id="1710"/>
    <lineage>
        <taxon>Bacteria</taxon>
        <taxon>Bacillati</taxon>
        <taxon>Actinomycetota</taxon>
        <taxon>Actinomycetes</taxon>
        <taxon>Micrococcales</taxon>
        <taxon>Promicromonosporaceae</taxon>
        <taxon>Cellulosimicrobium</taxon>
    </lineage>
</organism>
<dbReference type="GO" id="GO:0016887">
    <property type="term" value="F:ATP hydrolysis activity"/>
    <property type="evidence" value="ECO:0007669"/>
    <property type="project" value="InterPro"/>
</dbReference>
<dbReference type="Pfam" id="PF00004">
    <property type="entry name" value="AAA"/>
    <property type="match status" value="1"/>
</dbReference>
<dbReference type="Gene3D" id="1.10.8.60">
    <property type="match status" value="1"/>
</dbReference>
<protein>
    <submittedName>
        <fullName evidence="2">ATPase</fullName>
    </submittedName>
</protein>
<dbReference type="PANTHER" id="PTHR23077:SF198">
    <property type="entry name" value="ATP-DEPENDENT ZINC METALLOPROTEASE FTSH"/>
    <property type="match status" value="1"/>
</dbReference>
<name>A0AAV5P6G2_CELCE</name>
<evidence type="ECO:0000313" key="2">
    <source>
        <dbReference type="EMBL" id="GLY57628.1"/>
    </source>
</evidence>
<dbReference type="InterPro" id="IPR027417">
    <property type="entry name" value="P-loop_NTPase"/>
</dbReference>
<dbReference type="InterPro" id="IPR003959">
    <property type="entry name" value="ATPase_AAA_core"/>
</dbReference>
<dbReference type="InterPro" id="IPR050168">
    <property type="entry name" value="AAA_ATPase_domain"/>
</dbReference>
<dbReference type="CDD" id="cd19481">
    <property type="entry name" value="RecA-like_protease"/>
    <property type="match status" value="1"/>
</dbReference>
<dbReference type="InterPro" id="IPR003593">
    <property type="entry name" value="AAA+_ATPase"/>
</dbReference>
<dbReference type="SUPFAM" id="SSF52540">
    <property type="entry name" value="P-loop containing nucleoside triphosphate hydrolases"/>
    <property type="match status" value="1"/>
</dbReference>
<gene>
    <name evidence="2" type="ORF">Ccel01_22300</name>
</gene>
<dbReference type="Proteomes" id="UP001165168">
    <property type="component" value="Unassembled WGS sequence"/>
</dbReference>
<reference evidence="2" key="1">
    <citation type="submission" date="2023-03" db="EMBL/GenBank/DDBJ databases">
        <title>Cellulosimicrobium cellulans NBRC 103059.</title>
        <authorList>
            <person name="Ichikawa N."/>
            <person name="Sato H."/>
            <person name="Tonouchi N."/>
        </authorList>
    </citation>
    <scope>NUCLEOTIDE SEQUENCE</scope>
    <source>
        <strain evidence="2">NBRC 103059</strain>
    </source>
</reference>
<dbReference type="GO" id="GO:0005524">
    <property type="term" value="F:ATP binding"/>
    <property type="evidence" value="ECO:0007669"/>
    <property type="project" value="InterPro"/>
</dbReference>
<dbReference type="PANTHER" id="PTHR23077">
    <property type="entry name" value="AAA-FAMILY ATPASE"/>
    <property type="match status" value="1"/>
</dbReference>
<feature type="domain" description="AAA+ ATPase" evidence="1">
    <location>
        <begin position="124"/>
        <end position="255"/>
    </location>
</feature>
<evidence type="ECO:0000259" key="1">
    <source>
        <dbReference type="SMART" id="SM00382"/>
    </source>
</evidence>
<dbReference type="SMART" id="SM00382">
    <property type="entry name" value="AAA"/>
    <property type="match status" value="1"/>
</dbReference>
<proteinExistence type="predicted"/>
<dbReference type="EMBL" id="BSTG01000002">
    <property type="protein sequence ID" value="GLY57628.1"/>
    <property type="molecule type" value="Genomic_DNA"/>
</dbReference>
<evidence type="ECO:0000313" key="3">
    <source>
        <dbReference type="Proteomes" id="UP001165168"/>
    </source>
</evidence>
<comment type="caution">
    <text evidence="2">The sequence shown here is derived from an EMBL/GenBank/DDBJ whole genome shotgun (WGS) entry which is preliminary data.</text>
</comment>